<keyword evidence="3" id="KW-1185">Reference proteome</keyword>
<proteinExistence type="predicted"/>
<dbReference type="InterPro" id="IPR011051">
    <property type="entry name" value="RmlC_Cupin_sf"/>
</dbReference>
<dbReference type="EMBL" id="JAPDDR010000001">
    <property type="protein sequence ID" value="MCW1912124.1"/>
    <property type="molecule type" value="Genomic_DNA"/>
</dbReference>
<dbReference type="Pfam" id="PF00190">
    <property type="entry name" value="Cupin_1"/>
    <property type="match status" value="1"/>
</dbReference>
<dbReference type="InterPro" id="IPR006045">
    <property type="entry name" value="Cupin_1"/>
</dbReference>
<reference evidence="2" key="1">
    <citation type="submission" date="2022-10" db="EMBL/GenBank/DDBJ databases">
        <title>Luteolibacter sp. GHJ8, whole genome shotgun sequencing project.</title>
        <authorList>
            <person name="Zhao G."/>
            <person name="Shen L."/>
        </authorList>
    </citation>
    <scope>NUCLEOTIDE SEQUENCE</scope>
    <source>
        <strain evidence="2">GHJ8</strain>
    </source>
</reference>
<accession>A0ABT3FX16</accession>
<dbReference type="InterPro" id="IPR014710">
    <property type="entry name" value="RmlC-like_jellyroll"/>
</dbReference>
<feature type="domain" description="Cupin type-1" evidence="1">
    <location>
        <begin position="66"/>
        <end position="123"/>
    </location>
</feature>
<gene>
    <name evidence="2" type="ORF">OJ996_00980</name>
</gene>
<protein>
    <recommendedName>
        <fullName evidence="1">Cupin type-1 domain-containing protein</fullName>
    </recommendedName>
</protein>
<dbReference type="CDD" id="cd02219">
    <property type="entry name" value="cupin_YjlB-like"/>
    <property type="match status" value="1"/>
</dbReference>
<organism evidence="2 3">
    <name type="scientific">Luteolibacter rhizosphaerae</name>
    <dbReference type="NCBI Taxonomy" id="2989719"/>
    <lineage>
        <taxon>Bacteria</taxon>
        <taxon>Pseudomonadati</taxon>
        <taxon>Verrucomicrobiota</taxon>
        <taxon>Verrucomicrobiia</taxon>
        <taxon>Verrucomicrobiales</taxon>
        <taxon>Verrucomicrobiaceae</taxon>
        <taxon>Luteolibacter</taxon>
    </lineage>
</organism>
<sequence length="171" mass="18694">MLPSTRIETRFFADDGKTPNNSDLPLILMRRTEAADAGDPAAWFEQRFIANGWSGIWRWGVYSYQHFHTNTHEVLGVSRGSATLMLGGEAGSEFQVNIGDVILLPAGVGHKCIASSQDFQVVGAYPGGGKPDLIRPGEANHDAARGRIKKLPLPELDPVYGAKGPLMQHWR</sequence>
<evidence type="ECO:0000259" key="1">
    <source>
        <dbReference type="Pfam" id="PF00190"/>
    </source>
</evidence>
<dbReference type="PANTHER" id="PTHR36448">
    <property type="entry name" value="BLR7373 PROTEIN"/>
    <property type="match status" value="1"/>
</dbReference>
<dbReference type="PANTHER" id="PTHR36448:SF2">
    <property type="entry name" value="CUPIN TYPE-1 DOMAIN-CONTAINING PROTEIN"/>
    <property type="match status" value="1"/>
</dbReference>
<evidence type="ECO:0000313" key="3">
    <source>
        <dbReference type="Proteomes" id="UP001165653"/>
    </source>
</evidence>
<dbReference type="InterPro" id="IPR014500">
    <property type="entry name" value="UCP019307_cupin"/>
</dbReference>
<name>A0ABT3FX16_9BACT</name>
<dbReference type="Proteomes" id="UP001165653">
    <property type="component" value="Unassembled WGS sequence"/>
</dbReference>
<dbReference type="SUPFAM" id="SSF51182">
    <property type="entry name" value="RmlC-like cupins"/>
    <property type="match status" value="1"/>
</dbReference>
<dbReference type="PIRSF" id="PIRSF019307">
    <property type="entry name" value="UCP019307"/>
    <property type="match status" value="1"/>
</dbReference>
<comment type="caution">
    <text evidence="2">The sequence shown here is derived from an EMBL/GenBank/DDBJ whole genome shotgun (WGS) entry which is preliminary data.</text>
</comment>
<dbReference type="Gene3D" id="2.60.120.10">
    <property type="entry name" value="Jelly Rolls"/>
    <property type="match status" value="1"/>
</dbReference>
<dbReference type="InterPro" id="IPR047121">
    <property type="entry name" value="YjiB-like"/>
</dbReference>
<evidence type="ECO:0000313" key="2">
    <source>
        <dbReference type="EMBL" id="MCW1912124.1"/>
    </source>
</evidence>
<dbReference type="RefSeq" id="WP_264510230.1">
    <property type="nucleotide sequence ID" value="NZ_JAPDDR010000001.1"/>
</dbReference>